<dbReference type="InterPro" id="IPR000531">
    <property type="entry name" value="Beta-barrel_TonB"/>
</dbReference>
<dbReference type="AlphaFoldDB" id="A0A1X3DH97"/>
<keyword evidence="9 15" id="KW-0675">Receptor</keyword>
<accession>A0A1X3DH97</accession>
<feature type="chain" id="PRO_5012575263" evidence="12">
    <location>
        <begin position="25"/>
        <end position="1097"/>
    </location>
</feature>
<evidence type="ECO:0000313" key="16">
    <source>
        <dbReference type="Proteomes" id="UP000193303"/>
    </source>
</evidence>
<evidence type="ECO:0000256" key="3">
    <source>
        <dbReference type="ARBA" id="ARBA00022448"/>
    </source>
</evidence>
<dbReference type="PANTHER" id="PTHR30442">
    <property type="entry name" value="IRON III DICITRATE TRANSPORT PROTEIN FECA"/>
    <property type="match status" value="1"/>
</dbReference>
<dbReference type="RefSeq" id="WP_085359761.1">
    <property type="nucleotide sequence ID" value="NZ_MTAB01000017.1"/>
</dbReference>
<evidence type="ECO:0000256" key="2">
    <source>
        <dbReference type="ARBA" id="ARBA00009810"/>
    </source>
</evidence>
<keyword evidence="8 11" id="KW-0472">Membrane</keyword>
<dbReference type="GO" id="GO:0033214">
    <property type="term" value="P:siderophore-iron import into cell"/>
    <property type="evidence" value="ECO:0007669"/>
    <property type="project" value="TreeGrafter"/>
</dbReference>
<organism evidence="15 16">
    <name type="scientific">Neisseria dumasiana</name>
    <dbReference type="NCBI Taxonomy" id="1931275"/>
    <lineage>
        <taxon>Bacteria</taxon>
        <taxon>Pseudomonadati</taxon>
        <taxon>Pseudomonadota</taxon>
        <taxon>Betaproteobacteria</taxon>
        <taxon>Neisseriales</taxon>
        <taxon>Neisseriaceae</taxon>
        <taxon>Neisseria</taxon>
    </lineage>
</organism>
<dbReference type="Gene3D" id="2.40.170.20">
    <property type="entry name" value="TonB-dependent receptor, beta-barrel domain"/>
    <property type="match status" value="2"/>
</dbReference>
<dbReference type="Proteomes" id="UP000193303">
    <property type="component" value="Unassembled WGS sequence"/>
</dbReference>
<dbReference type="Gene3D" id="2.170.130.10">
    <property type="entry name" value="TonB-dependent receptor, plug domain"/>
    <property type="match status" value="1"/>
</dbReference>
<name>A0A1X3DH97_9NEIS</name>
<feature type="signal peptide" evidence="12">
    <location>
        <begin position="1"/>
        <end position="24"/>
    </location>
</feature>
<evidence type="ECO:0000256" key="5">
    <source>
        <dbReference type="ARBA" id="ARBA00022692"/>
    </source>
</evidence>
<evidence type="ECO:0000256" key="6">
    <source>
        <dbReference type="ARBA" id="ARBA00022729"/>
    </source>
</evidence>
<keyword evidence="7 11" id="KW-0798">TonB box</keyword>
<evidence type="ECO:0000256" key="11">
    <source>
        <dbReference type="RuleBase" id="RU003357"/>
    </source>
</evidence>
<dbReference type="InterPro" id="IPR039426">
    <property type="entry name" value="TonB-dep_rcpt-like"/>
</dbReference>
<keyword evidence="10" id="KW-0998">Cell outer membrane</keyword>
<sequence length="1097" mass="124472">MTKYPLKTIVICLSVLWYTPYVRAAEEENQPVQEATLGTVEVKGSRTSKDEKGRNRVYTREVVNLYKGKQEVETFKGNTVSDLFSGLVGVYSGDARNSGALDPNIRGVQGQGRVPVTIDGTEQAITVWRGYAGTNNRNYVDPNIISSVYIEKGPSFSRDAKSGIGGTVALKTIDADDIVPEGQKYGFEFKAETSTNSIKPRQNAYEKSVDYRTLPYPEVATGGIWRVMFDDSDRVDQRFGGRNKFFEDKAYRIAAATKQENFDAMIAYAYRNKGNYFSGKKGAQRYGYIGPWTQETLDELKRRQEEAAERGENFWANANMGGAPDIAKIGLFYHPGGEVSNTSLQTKSWVGKTTFRLPNRQTLKLGLRHTDTVFGEVMPSRIIGPISWDAKVLNKIAEWPDAKVKQKSYNIDYSWKPEGNRWIDFDATLWTTRTKSKTNTAGGSPGDTLYEDRVFQRARDAYLSWQSYTPAERQELLNAGVEPPKPPAITTPNTNGRFNTVEGQAYYSNNKRTGFHFSNRMKLNNKLSLTVLGDFQNEKLNSRDNFSAELADGGRKYQNELDNDILRPNYELNQFGVPRNGKRREYNLGFNFKYDPFHWLSLTAGARYTNFSIQDHSKQLETGRDKYGHPLLMNRGVLYSFHRVATAKEYQDHLNAEKILEAGLADDLSNEDEYFKAQDIYKRVKVDNGVALLDYNEIGRQKQGGNREAEALWKENQYYWLKDASGRLNIKNNPLLNGSIPDLHAWVPNAAYNPADPSSPRLVQKYTAGGSEYKTEMTDAERRRAQKQGGSGWTPAFSATVNFTDKARAYLRYTEALRYPSIFEGTYGFSTAAGTFARAGYGWKPEHAKNWEVGYIHDLTGLLPKMRHADFRINYFRNKTENVIDRDQNLEFEQFDKLTRSGIELQARFDTGRFFGGLGVLRNLKNEMCDNSFSIISENDDISNYIKTGKFLGAPNCNHGGLSDSGYLASALQPRWSVDADLGGRFLQNRLEAGLRLHYHSRIYQSRKDAWWPYFHGRNRLLIEDGHENPNLSPAADDMRWQPVAVWDAYLRYKIGKNLTAELVGTNLTDRYYLDPLSRSYLPAPGRGIRIGISGKF</sequence>
<feature type="domain" description="TonB-dependent receptor-like beta-barrel" evidence="13">
    <location>
        <begin position="543"/>
        <end position="1068"/>
    </location>
</feature>
<protein>
    <submittedName>
        <fullName evidence="15">Receptor</fullName>
    </submittedName>
</protein>
<evidence type="ECO:0000256" key="9">
    <source>
        <dbReference type="ARBA" id="ARBA00023170"/>
    </source>
</evidence>
<dbReference type="PROSITE" id="PS01156">
    <property type="entry name" value="TONB_DEPENDENT_REC_2"/>
    <property type="match status" value="1"/>
</dbReference>
<keyword evidence="3" id="KW-0813">Transport</keyword>
<reference evidence="16" key="1">
    <citation type="submission" date="2017-01" db="EMBL/GenBank/DDBJ databases">
        <authorList>
            <person name="Mah S.A."/>
            <person name="Swanson W.J."/>
            <person name="Moy G.W."/>
            <person name="Vacquier V.D."/>
        </authorList>
    </citation>
    <scope>NUCLEOTIDE SEQUENCE [LARGE SCALE GENOMIC DNA]</scope>
    <source>
        <strain evidence="16">124861</strain>
    </source>
</reference>
<dbReference type="OrthoDB" id="6046653at2"/>
<evidence type="ECO:0000256" key="12">
    <source>
        <dbReference type="SAM" id="SignalP"/>
    </source>
</evidence>
<evidence type="ECO:0000259" key="14">
    <source>
        <dbReference type="Pfam" id="PF07715"/>
    </source>
</evidence>
<feature type="domain" description="TonB-dependent receptor plug" evidence="14">
    <location>
        <begin position="69"/>
        <end position="167"/>
    </location>
</feature>
<dbReference type="InterPro" id="IPR036942">
    <property type="entry name" value="Beta-barrel_TonB_sf"/>
</dbReference>
<keyword evidence="4" id="KW-1134">Transmembrane beta strand</keyword>
<evidence type="ECO:0000256" key="7">
    <source>
        <dbReference type="ARBA" id="ARBA00023077"/>
    </source>
</evidence>
<keyword evidence="6 12" id="KW-0732">Signal</keyword>
<dbReference type="GO" id="GO:0009279">
    <property type="term" value="C:cell outer membrane"/>
    <property type="evidence" value="ECO:0007669"/>
    <property type="project" value="UniProtKB-SubCell"/>
</dbReference>
<evidence type="ECO:0000256" key="4">
    <source>
        <dbReference type="ARBA" id="ARBA00022452"/>
    </source>
</evidence>
<dbReference type="SUPFAM" id="SSF56935">
    <property type="entry name" value="Porins"/>
    <property type="match status" value="1"/>
</dbReference>
<dbReference type="InterPro" id="IPR037066">
    <property type="entry name" value="Plug_dom_sf"/>
</dbReference>
<dbReference type="EMBL" id="MTAB01000017">
    <property type="protein sequence ID" value="OSI19857.1"/>
    <property type="molecule type" value="Genomic_DNA"/>
</dbReference>
<dbReference type="PANTHER" id="PTHR30442:SF0">
    <property type="entry name" value="FE(3+) DICITRATE TRANSPORT PROTEIN FECA"/>
    <property type="match status" value="1"/>
</dbReference>
<evidence type="ECO:0000256" key="10">
    <source>
        <dbReference type="ARBA" id="ARBA00023237"/>
    </source>
</evidence>
<keyword evidence="5" id="KW-0812">Transmembrane</keyword>
<comment type="caution">
    <text evidence="15">The sequence shown here is derived from an EMBL/GenBank/DDBJ whole genome shotgun (WGS) entry which is preliminary data.</text>
</comment>
<comment type="similarity">
    <text evidence="2 11">Belongs to the TonB-dependent receptor family.</text>
</comment>
<comment type="subcellular location">
    <subcellularLocation>
        <location evidence="1">Cell outer membrane</location>
        <topology evidence="1">Multi-pass membrane protein</topology>
    </subcellularLocation>
</comment>
<evidence type="ECO:0000256" key="8">
    <source>
        <dbReference type="ARBA" id="ARBA00023136"/>
    </source>
</evidence>
<dbReference type="InterPro" id="IPR012910">
    <property type="entry name" value="Plug_dom"/>
</dbReference>
<dbReference type="Pfam" id="PF07715">
    <property type="entry name" value="Plug"/>
    <property type="match status" value="1"/>
</dbReference>
<evidence type="ECO:0000256" key="1">
    <source>
        <dbReference type="ARBA" id="ARBA00004571"/>
    </source>
</evidence>
<proteinExistence type="inferred from homology"/>
<dbReference type="InterPro" id="IPR010917">
    <property type="entry name" value="TonB_rcpt_CS"/>
</dbReference>
<evidence type="ECO:0000259" key="13">
    <source>
        <dbReference type="Pfam" id="PF00593"/>
    </source>
</evidence>
<gene>
    <name evidence="15" type="ORF">BV912_08140</name>
</gene>
<dbReference type="Pfam" id="PF00593">
    <property type="entry name" value="TonB_dep_Rec_b-barrel"/>
    <property type="match status" value="1"/>
</dbReference>
<evidence type="ECO:0000313" key="15">
    <source>
        <dbReference type="EMBL" id="OSI19857.1"/>
    </source>
</evidence>